<sequence>MKIHLRLIFCVSLIKFQCITFAEYGPVSADTVVDLSPTVRMDHFQYWPGGQLHHQPLMVPYIRHGPGPLAADLIMVDENTGTQTDCPPHMMPVQDSGLPNAHYYGDLTCDEVPVWGWMGEVFKIDGRDILDRSGNGVSPLFTIDDVKISELQHRSLREGDAVLYWSGYNDKYDASMPEGSRLIIDPVAGEAPGWPAPDFDAADYVGGSGAWIMGIDSPSMGGLGEGIYSQPGPAGMFQNPLALESHLGHFKHGASHTEGLINLDRVPNGSLYIALPVKHRNSPTVETRAVAITDTKLAGELMKAVRAHRVVDLSVILSMEHPVSWPGRGLGDFAFPYHLVEPVNTFTGPFGPYWVNTHFMDSRTGTHIDPPAHYGPPLGFDFDLYDSRTKSWRKKFESLYGPLKTTDLTSEKIPVHHMMGPARVVNVQHLLGATQIKNWPASPKITVSDIQAHESKYGQIEAGHIVLFHTGHNDVHFTTFDRGRPDRCVKAPLDGLTEGWPAPTPDTILYLARKGVRHVGIDTPDMGSVDPEGATFVHWIASNNDMILTEFLIGIGQLPPKGGFFIFLNPKIEKNHGGPGRAVAILP</sequence>
<feature type="signal peptide" evidence="1">
    <location>
        <begin position="1"/>
        <end position="22"/>
    </location>
</feature>
<feature type="chain" id="PRO_5016413731" evidence="1">
    <location>
        <begin position="23"/>
        <end position="587"/>
    </location>
</feature>
<proteinExistence type="predicted"/>
<dbReference type="SUPFAM" id="SSF102198">
    <property type="entry name" value="Putative cyclase"/>
    <property type="match status" value="2"/>
</dbReference>
<dbReference type="Proteomes" id="UP000247465">
    <property type="component" value="Chromosome"/>
</dbReference>
<dbReference type="Gene3D" id="3.50.30.50">
    <property type="entry name" value="Putative cyclase"/>
    <property type="match status" value="2"/>
</dbReference>
<organism evidence="2 3">
    <name type="scientific">Candidatus Moanibacter tarae</name>
    <dbReference type="NCBI Taxonomy" id="2200854"/>
    <lineage>
        <taxon>Bacteria</taxon>
        <taxon>Pseudomonadati</taxon>
        <taxon>Verrucomicrobiota</taxon>
        <taxon>Opitutia</taxon>
        <taxon>Puniceicoccales</taxon>
        <taxon>Puniceicoccales incertae sedis</taxon>
        <taxon>Candidatus Moanibacter</taxon>
    </lineage>
</organism>
<dbReference type="InterPro" id="IPR007325">
    <property type="entry name" value="KFase/CYL"/>
</dbReference>
<dbReference type="EMBL" id="CP029803">
    <property type="protein sequence ID" value="AWT60085.1"/>
    <property type="molecule type" value="Genomic_DNA"/>
</dbReference>
<evidence type="ECO:0000313" key="3">
    <source>
        <dbReference type="Proteomes" id="UP000247465"/>
    </source>
</evidence>
<dbReference type="KEGG" id="mtar:DF168_01286"/>
<keyword evidence="2" id="KW-0378">Hydrolase</keyword>
<reference evidence="2 3" key="1">
    <citation type="submission" date="2018-06" db="EMBL/GenBank/DDBJ databases">
        <title>Draft Genome Sequence of a Novel Marine Bacterium Related to the Verrucomicrobia.</title>
        <authorList>
            <person name="Vosseberg J."/>
            <person name="Martijn J."/>
            <person name="Ettema T.J.G."/>
        </authorList>
    </citation>
    <scope>NUCLEOTIDE SEQUENCE [LARGE SCALE GENOMIC DNA]</scope>
    <source>
        <strain evidence="2">TARA_B100001123</strain>
    </source>
</reference>
<dbReference type="InterPro" id="IPR037175">
    <property type="entry name" value="KFase_sf"/>
</dbReference>
<dbReference type="Pfam" id="PF04199">
    <property type="entry name" value="Cyclase"/>
    <property type="match status" value="2"/>
</dbReference>
<dbReference type="GO" id="GO:0004061">
    <property type="term" value="F:arylformamidase activity"/>
    <property type="evidence" value="ECO:0007669"/>
    <property type="project" value="UniProtKB-EC"/>
</dbReference>
<evidence type="ECO:0000256" key="1">
    <source>
        <dbReference type="SAM" id="SignalP"/>
    </source>
</evidence>
<evidence type="ECO:0000313" key="2">
    <source>
        <dbReference type="EMBL" id="AWT60085.1"/>
    </source>
</evidence>
<dbReference type="PANTHER" id="PTHR31118:SF12">
    <property type="entry name" value="CYCLASE-LIKE PROTEIN 2"/>
    <property type="match status" value="1"/>
</dbReference>
<dbReference type="GO" id="GO:0019441">
    <property type="term" value="P:L-tryptophan catabolic process to kynurenine"/>
    <property type="evidence" value="ECO:0007669"/>
    <property type="project" value="InterPro"/>
</dbReference>
<keyword evidence="1" id="KW-0732">Signal</keyword>
<dbReference type="AlphaFoldDB" id="A0A2Z4AF12"/>
<dbReference type="EC" id="3.5.1.9" evidence="2"/>
<gene>
    <name evidence="2" type="primary">kynB</name>
    <name evidence="2" type="ORF">DF168_01286</name>
</gene>
<name>A0A2Z4AF12_9BACT</name>
<dbReference type="PANTHER" id="PTHR31118">
    <property type="entry name" value="CYCLASE-LIKE PROTEIN 2"/>
    <property type="match status" value="1"/>
</dbReference>
<accession>A0A2Z4AF12</accession>
<protein>
    <submittedName>
        <fullName evidence="2">Kynurenine formamidase</fullName>
        <ecNumber evidence="2">3.5.1.9</ecNumber>
    </submittedName>
</protein>